<dbReference type="PANTHER" id="PTHR40780">
    <property type="entry name" value="DUF3669 DOMAIN-CONTAINING PROTEIN"/>
    <property type="match status" value="1"/>
</dbReference>
<dbReference type="InterPro" id="IPR022137">
    <property type="entry name" value="Znf_prot_DUF3669"/>
</dbReference>
<dbReference type="OrthoDB" id="2993351at2759"/>
<dbReference type="Pfam" id="PF12417">
    <property type="entry name" value="DUF3669"/>
    <property type="match status" value="1"/>
</dbReference>
<evidence type="ECO:0000259" key="1">
    <source>
        <dbReference type="Pfam" id="PF12417"/>
    </source>
</evidence>
<evidence type="ECO:0000313" key="3">
    <source>
        <dbReference type="Proteomes" id="UP000660729"/>
    </source>
</evidence>
<dbReference type="PANTHER" id="PTHR40780:SF3">
    <property type="entry name" value="DUF3669 DOMAIN-CONTAINING PROTEIN"/>
    <property type="match status" value="1"/>
</dbReference>
<proteinExistence type="predicted"/>
<keyword evidence="3" id="KW-1185">Reference proteome</keyword>
<dbReference type="EMBL" id="JABCIY010000076">
    <property type="protein sequence ID" value="KAF7193718.1"/>
    <property type="molecule type" value="Genomic_DNA"/>
</dbReference>
<protein>
    <recommendedName>
        <fullName evidence="1">DUF3669 domain-containing protein</fullName>
    </recommendedName>
</protein>
<sequence length="280" mass="32478">MHQKLAESVNEVRKIPGSSFTHLNLPEHRKLILASDMDWWTERIARFPEGYSPCNTLVTERIHPFPRPVREKLIDHFCPKQLRDQIKNNRSDEDCLVRPYLGRRGTTSSKFFTLRNRSLHIDQMTKLNLPVNEYAKVMADVLAICYWHAKIDANDMEFVLAPAGSHPESETWNSKVLGKHTMWILDFDCVKEISLDEAGVEQAALAFLRNDPYFPRPCGEKKEDRKLWVVFKERFLKTSSLILSGDSDLPGKFISRVEEMAERKRERMKGLNGHWDGIAV</sequence>
<accession>A0A8H6RMU9</accession>
<dbReference type="AlphaFoldDB" id="A0A8H6RMU9"/>
<dbReference type="Proteomes" id="UP000660729">
    <property type="component" value="Unassembled WGS sequence"/>
</dbReference>
<name>A0A8H6RMU9_9PEZI</name>
<organism evidence="2 3">
    <name type="scientific">Pseudocercospora fuligena</name>
    <dbReference type="NCBI Taxonomy" id="685502"/>
    <lineage>
        <taxon>Eukaryota</taxon>
        <taxon>Fungi</taxon>
        <taxon>Dikarya</taxon>
        <taxon>Ascomycota</taxon>
        <taxon>Pezizomycotina</taxon>
        <taxon>Dothideomycetes</taxon>
        <taxon>Dothideomycetidae</taxon>
        <taxon>Mycosphaerellales</taxon>
        <taxon>Mycosphaerellaceae</taxon>
        <taxon>Pseudocercospora</taxon>
    </lineage>
</organism>
<feature type="domain" description="DUF3669" evidence="1">
    <location>
        <begin position="182"/>
        <end position="244"/>
    </location>
</feature>
<comment type="caution">
    <text evidence="2">The sequence shown here is derived from an EMBL/GenBank/DDBJ whole genome shotgun (WGS) entry which is preliminary data.</text>
</comment>
<reference evidence="2" key="1">
    <citation type="submission" date="2020-04" db="EMBL/GenBank/DDBJ databases">
        <title>Draft genome resource of the tomato pathogen Pseudocercospora fuligena.</title>
        <authorList>
            <person name="Zaccaron A."/>
        </authorList>
    </citation>
    <scope>NUCLEOTIDE SEQUENCE</scope>
    <source>
        <strain evidence="2">PF001</strain>
    </source>
</reference>
<evidence type="ECO:0000313" key="2">
    <source>
        <dbReference type="EMBL" id="KAF7193718.1"/>
    </source>
</evidence>
<gene>
    <name evidence="2" type="ORF">HII31_04968</name>
</gene>